<comment type="caution">
    <text evidence="2">The sequence shown here is derived from an EMBL/GenBank/DDBJ whole genome shotgun (WGS) entry which is preliminary data.</text>
</comment>
<dbReference type="PANTHER" id="PTHR46820">
    <property type="entry name" value="HISTONE-LYSINE N-METHYLTRANSFERASE SETD7"/>
    <property type="match status" value="1"/>
</dbReference>
<organism evidence="2 3">
    <name type="scientific">Tigriopus californicus</name>
    <name type="common">Marine copepod</name>
    <dbReference type="NCBI Taxonomy" id="6832"/>
    <lineage>
        <taxon>Eukaryota</taxon>
        <taxon>Metazoa</taxon>
        <taxon>Ecdysozoa</taxon>
        <taxon>Arthropoda</taxon>
        <taxon>Crustacea</taxon>
        <taxon>Multicrustacea</taxon>
        <taxon>Hexanauplia</taxon>
        <taxon>Copepoda</taxon>
        <taxon>Harpacticoida</taxon>
        <taxon>Harpacticidae</taxon>
        <taxon>Tigriopus</taxon>
    </lineage>
</organism>
<dbReference type="GO" id="GO:0070828">
    <property type="term" value="P:heterochromatin organization"/>
    <property type="evidence" value="ECO:0007669"/>
    <property type="project" value="TreeGrafter"/>
</dbReference>
<reference evidence="2 3" key="1">
    <citation type="journal article" date="2018" name="Nat. Ecol. Evol.">
        <title>Genomic signatures of mitonuclear coevolution across populations of Tigriopus californicus.</title>
        <authorList>
            <person name="Barreto F.S."/>
            <person name="Watson E.T."/>
            <person name="Lima T.G."/>
            <person name="Willett C.S."/>
            <person name="Edmands S."/>
            <person name="Li W."/>
            <person name="Burton R.S."/>
        </authorList>
    </citation>
    <scope>NUCLEOTIDE SEQUENCE [LARGE SCALE GENOMIC DNA]</scope>
    <source>
        <strain evidence="2 3">San Diego</strain>
    </source>
</reference>
<dbReference type="GO" id="GO:0008170">
    <property type="term" value="F:N-methyltransferase activity"/>
    <property type="evidence" value="ECO:0007669"/>
    <property type="project" value="UniProtKB-ARBA"/>
</dbReference>
<dbReference type="InterPro" id="IPR046341">
    <property type="entry name" value="SET_dom_sf"/>
</dbReference>
<gene>
    <name evidence="2" type="ORF">TCAL_03795</name>
</gene>
<name>A0A553NTZ3_TIGCA</name>
<dbReference type="Proteomes" id="UP000318571">
    <property type="component" value="Chromosome 1"/>
</dbReference>
<dbReference type="Pfam" id="PF00856">
    <property type="entry name" value="SET"/>
    <property type="match status" value="1"/>
</dbReference>
<dbReference type="SUPFAM" id="SSF82199">
    <property type="entry name" value="SET domain"/>
    <property type="match status" value="1"/>
</dbReference>
<evidence type="ECO:0000313" key="3">
    <source>
        <dbReference type="Proteomes" id="UP000318571"/>
    </source>
</evidence>
<dbReference type="Gene3D" id="2.170.270.10">
    <property type="entry name" value="SET domain"/>
    <property type="match status" value="1"/>
</dbReference>
<dbReference type="EMBL" id="VCGU01000010">
    <property type="protein sequence ID" value="TRY68904.1"/>
    <property type="molecule type" value="Genomic_DNA"/>
</dbReference>
<dbReference type="GO" id="GO:0008276">
    <property type="term" value="F:protein methyltransferase activity"/>
    <property type="evidence" value="ECO:0007669"/>
    <property type="project" value="UniProtKB-ARBA"/>
</dbReference>
<dbReference type="PROSITE" id="PS50280">
    <property type="entry name" value="SET"/>
    <property type="match status" value="1"/>
</dbReference>
<dbReference type="GO" id="GO:0008757">
    <property type="term" value="F:S-adenosylmethionine-dependent methyltransferase activity"/>
    <property type="evidence" value="ECO:0007669"/>
    <property type="project" value="UniProtKB-ARBA"/>
</dbReference>
<dbReference type="GO" id="GO:0003682">
    <property type="term" value="F:chromatin binding"/>
    <property type="evidence" value="ECO:0007669"/>
    <property type="project" value="TreeGrafter"/>
</dbReference>
<dbReference type="GO" id="GO:0005694">
    <property type="term" value="C:chromosome"/>
    <property type="evidence" value="ECO:0007669"/>
    <property type="project" value="TreeGrafter"/>
</dbReference>
<evidence type="ECO:0000259" key="1">
    <source>
        <dbReference type="PROSITE" id="PS50280"/>
    </source>
</evidence>
<proteinExistence type="predicted"/>
<keyword evidence="3" id="KW-1185">Reference proteome</keyword>
<dbReference type="AlphaFoldDB" id="A0A553NTZ3"/>
<protein>
    <recommendedName>
        <fullName evidence="1">SET domain-containing protein</fullName>
    </recommendedName>
</protein>
<feature type="domain" description="SET" evidence="1">
    <location>
        <begin position="37"/>
        <end position="154"/>
    </location>
</feature>
<evidence type="ECO:0000313" key="2">
    <source>
        <dbReference type="EMBL" id="TRY68904.1"/>
    </source>
</evidence>
<dbReference type="GO" id="GO:0005634">
    <property type="term" value="C:nucleus"/>
    <property type="evidence" value="ECO:0007669"/>
    <property type="project" value="TreeGrafter"/>
</dbReference>
<dbReference type="OMA" id="WILDIPE"/>
<dbReference type="PANTHER" id="PTHR46820:SF1">
    <property type="entry name" value="HISTONE-LYSINE N-METHYLTRANSFERASE SETD7"/>
    <property type="match status" value="1"/>
</dbReference>
<sequence length="203" mass="22921">MDSGVLLPLVKTTCPAPAKLLNGINIDPLVSDPLESQMVEVNLSSIPGAEEGLFAKRSFEPGDLVAYFNGIRIKVDEAQPSDYALYLEEGWILDIPEDLRSLSKYKATLGHKVCHSFEANAEYSHGFHPKYGNIRIILATLKITKGQEIFCNYKYSWAKSPEWYKASLMAYLRTKGKSEEKIKQVILNLESDKTQTRRYDQVT</sequence>
<dbReference type="InterPro" id="IPR001214">
    <property type="entry name" value="SET_dom"/>
</dbReference>
<accession>A0A553NTZ3</accession>
<dbReference type="STRING" id="6832.A0A553NTZ3"/>